<dbReference type="Proteomes" id="UP001153076">
    <property type="component" value="Unassembled WGS sequence"/>
</dbReference>
<accession>A0A9Q1GIQ5</accession>
<evidence type="ECO:0000313" key="3">
    <source>
        <dbReference type="Proteomes" id="UP001153076"/>
    </source>
</evidence>
<proteinExistence type="predicted"/>
<evidence type="ECO:0000313" key="2">
    <source>
        <dbReference type="EMBL" id="KAJ8421436.1"/>
    </source>
</evidence>
<comment type="caution">
    <text evidence="2">The sequence shown here is derived from an EMBL/GenBank/DDBJ whole genome shotgun (WGS) entry which is preliminary data.</text>
</comment>
<feature type="region of interest" description="Disordered" evidence="1">
    <location>
        <begin position="32"/>
        <end position="95"/>
    </location>
</feature>
<reference evidence="2" key="1">
    <citation type="submission" date="2022-04" db="EMBL/GenBank/DDBJ databases">
        <title>Carnegiea gigantea Genome sequencing and assembly v2.</title>
        <authorList>
            <person name="Copetti D."/>
            <person name="Sanderson M.J."/>
            <person name="Burquez A."/>
            <person name="Wojciechowski M.F."/>
        </authorList>
    </citation>
    <scope>NUCLEOTIDE SEQUENCE</scope>
    <source>
        <strain evidence="2">SGP5-SGP5p</strain>
        <tissue evidence="2">Aerial part</tissue>
    </source>
</reference>
<keyword evidence="3" id="KW-1185">Reference proteome</keyword>
<gene>
    <name evidence="2" type="ORF">Cgig2_029969</name>
</gene>
<name>A0A9Q1GIQ5_9CARY</name>
<sequence length="520" mass="57536">MSVMTETISRQVFEQVKWAMEVVNSARPLPHFDYVRIPSPHSTERERETSRSSRGGRPYSDHHDRHTAAAVRPSGRPFQGQTAKSTTTSTPYEPAQPQLWDEECSTEVMDTIAGGCAEGMTREKTKKKEQGKSGRLHIGLSTILTTLIFRSPSTSIQGASCLIPCTITLIRRRNKLYLFGVSAPVLCPLSLVDVVEAGLKLEPPFQAPRSPQPWPLKASPPTRATGLFSQPLRHLIQPSAFPRTTSTRSPAPPAFGTSLQLLPLEQMICHYHLLPSNLGGIRVTRVGGRPLDAQERAADSLTSNPHGLRGVVCSWGLGVRFPADQLPELFVSFFSRSTRGGSYSQNHFSVYPKLEVTMKGANKALECTFLACWFTRCCLSSSRQQSALAATCLGVAFPGLKDYQPHPRLLYIKQKESQEQPIPLEKFLRIKRPATVRKKSFLKNFNLGSQFKGSLSLNLLLLLSGPSPIQLLEHKLGDGSGLIILPYVELEVTGRLPLFSRGFPEGVPNWLPSFQSRTFP</sequence>
<organism evidence="2 3">
    <name type="scientific">Carnegiea gigantea</name>
    <dbReference type="NCBI Taxonomy" id="171969"/>
    <lineage>
        <taxon>Eukaryota</taxon>
        <taxon>Viridiplantae</taxon>
        <taxon>Streptophyta</taxon>
        <taxon>Embryophyta</taxon>
        <taxon>Tracheophyta</taxon>
        <taxon>Spermatophyta</taxon>
        <taxon>Magnoliopsida</taxon>
        <taxon>eudicotyledons</taxon>
        <taxon>Gunneridae</taxon>
        <taxon>Pentapetalae</taxon>
        <taxon>Caryophyllales</taxon>
        <taxon>Cactineae</taxon>
        <taxon>Cactaceae</taxon>
        <taxon>Cactoideae</taxon>
        <taxon>Echinocereeae</taxon>
        <taxon>Carnegiea</taxon>
    </lineage>
</organism>
<dbReference type="EMBL" id="JAKOGI010002725">
    <property type="protein sequence ID" value="KAJ8421436.1"/>
    <property type="molecule type" value="Genomic_DNA"/>
</dbReference>
<feature type="compositionally biased region" description="Polar residues" evidence="1">
    <location>
        <begin position="79"/>
        <end position="91"/>
    </location>
</feature>
<dbReference type="AlphaFoldDB" id="A0A9Q1GIQ5"/>
<protein>
    <submittedName>
        <fullName evidence="2">Uncharacterized protein</fullName>
    </submittedName>
</protein>
<feature type="compositionally biased region" description="Basic and acidic residues" evidence="1">
    <location>
        <begin position="42"/>
        <end position="51"/>
    </location>
</feature>
<evidence type="ECO:0000256" key="1">
    <source>
        <dbReference type="SAM" id="MobiDB-lite"/>
    </source>
</evidence>